<sequence length="96" mass="11027">MRHDNVAAIITTELEKASYKVPENSIKTTTATLTWREIWAKKSAEDLAKMRMSKLALKGITIRVLKGSQMNFARFNQMTTMYRGRPHLRMSSWGPP</sequence>
<protein>
    <submittedName>
        <fullName evidence="1">Uncharacterized protein</fullName>
    </submittedName>
</protein>
<dbReference type="EMBL" id="JADYXP020000021">
    <property type="protein sequence ID" value="KAL0103771.1"/>
    <property type="molecule type" value="Genomic_DNA"/>
</dbReference>
<comment type="caution">
    <text evidence="1">The sequence shown here is derived from an EMBL/GenBank/DDBJ whole genome shotgun (WGS) entry which is preliminary data.</text>
</comment>
<dbReference type="Proteomes" id="UP001430953">
    <property type="component" value="Unassembled WGS sequence"/>
</dbReference>
<name>A0AAW2ENG6_9HYME</name>
<proteinExistence type="predicted"/>
<reference evidence="1 2" key="1">
    <citation type="submission" date="2023-03" db="EMBL/GenBank/DDBJ databases">
        <title>High recombination rates correlate with genetic variation in Cardiocondyla obscurior ants.</title>
        <authorList>
            <person name="Errbii M."/>
        </authorList>
    </citation>
    <scope>NUCLEOTIDE SEQUENCE [LARGE SCALE GENOMIC DNA]</scope>
    <source>
        <strain evidence="1">Alpha-2009</strain>
        <tissue evidence="1">Whole body</tissue>
    </source>
</reference>
<gene>
    <name evidence="1" type="ORF">PUN28_017808</name>
</gene>
<evidence type="ECO:0000313" key="2">
    <source>
        <dbReference type="Proteomes" id="UP001430953"/>
    </source>
</evidence>
<dbReference type="AlphaFoldDB" id="A0AAW2ENG6"/>
<accession>A0AAW2ENG6</accession>
<evidence type="ECO:0000313" key="1">
    <source>
        <dbReference type="EMBL" id="KAL0103771.1"/>
    </source>
</evidence>
<keyword evidence="2" id="KW-1185">Reference proteome</keyword>
<organism evidence="1 2">
    <name type="scientific">Cardiocondyla obscurior</name>
    <dbReference type="NCBI Taxonomy" id="286306"/>
    <lineage>
        <taxon>Eukaryota</taxon>
        <taxon>Metazoa</taxon>
        <taxon>Ecdysozoa</taxon>
        <taxon>Arthropoda</taxon>
        <taxon>Hexapoda</taxon>
        <taxon>Insecta</taxon>
        <taxon>Pterygota</taxon>
        <taxon>Neoptera</taxon>
        <taxon>Endopterygota</taxon>
        <taxon>Hymenoptera</taxon>
        <taxon>Apocrita</taxon>
        <taxon>Aculeata</taxon>
        <taxon>Formicoidea</taxon>
        <taxon>Formicidae</taxon>
        <taxon>Myrmicinae</taxon>
        <taxon>Cardiocondyla</taxon>
    </lineage>
</organism>